<keyword evidence="1" id="KW-0472">Membrane</keyword>
<keyword evidence="1" id="KW-1133">Transmembrane helix</keyword>
<dbReference type="EMBL" id="MHUI01000021">
    <property type="protein sequence ID" value="OHA74870.1"/>
    <property type="molecule type" value="Genomic_DNA"/>
</dbReference>
<comment type="caution">
    <text evidence="2">The sequence shown here is derived from an EMBL/GenBank/DDBJ whole genome shotgun (WGS) entry which is preliminary data.</text>
</comment>
<gene>
    <name evidence="2" type="ORF">A3A32_03410</name>
</gene>
<organism evidence="2 3">
    <name type="scientific">Candidatus Wildermuthbacteria bacterium RIFCSPLOWO2_01_FULL_48_35</name>
    <dbReference type="NCBI Taxonomy" id="1802463"/>
    <lineage>
        <taxon>Bacteria</taxon>
        <taxon>Candidatus Wildermuthiibacteriota</taxon>
    </lineage>
</organism>
<sequence>MNRKRTTSLFVISLLILTSVVLFVFLNQKRLVSILYIPPLSPDKPFTKEDCARTGKNIAGQDEIFQCITLFADDFESVCSKSEPKKTICRNDITFSPDRWHSIVNLAEGGKKLGSPKNTIEISSEQAHSGSFSLKTYTTQNPDSLERISLQREALFFPPGSNFWYSAWYYIPGTQDIENLFIFDVGSIQLYRQERRLLFAGKNGNNYLILEGKTLTGPDYYQLSSPTIFPRDQWVHIKVHLKLSTGADGVSEVWQDGKKIVEGRGQNMPRGAFYDVVEVGQTSNSTHKEQTLFVDDVVIADTEGVLYEK</sequence>
<dbReference type="AlphaFoldDB" id="A0A1G2RPS8"/>
<dbReference type="SUPFAM" id="SSF49899">
    <property type="entry name" value="Concanavalin A-like lectins/glucanases"/>
    <property type="match status" value="1"/>
</dbReference>
<keyword evidence="1" id="KW-0812">Transmembrane</keyword>
<reference evidence="2 3" key="1">
    <citation type="journal article" date="2016" name="Nat. Commun.">
        <title>Thousands of microbial genomes shed light on interconnected biogeochemical processes in an aquifer system.</title>
        <authorList>
            <person name="Anantharaman K."/>
            <person name="Brown C.T."/>
            <person name="Hug L.A."/>
            <person name="Sharon I."/>
            <person name="Castelle C.J."/>
            <person name="Probst A.J."/>
            <person name="Thomas B.C."/>
            <person name="Singh A."/>
            <person name="Wilkins M.J."/>
            <person name="Karaoz U."/>
            <person name="Brodie E.L."/>
            <person name="Williams K.H."/>
            <person name="Hubbard S.S."/>
            <person name="Banfield J.F."/>
        </authorList>
    </citation>
    <scope>NUCLEOTIDE SEQUENCE [LARGE SCALE GENOMIC DNA]</scope>
</reference>
<proteinExistence type="predicted"/>
<feature type="transmembrane region" description="Helical" evidence="1">
    <location>
        <begin position="7"/>
        <end position="26"/>
    </location>
</feature>
<protein>
    <submittedName>
        <fullName evidence="2">Uncharacterized protein</fullName>
    </submittedName>
</protein>
<dbReference type="InterPro" id="IPR025975">
    <property type="entry name" value="Polysacc_lyase"/>
</dbReference>
<evidence type="ECO:0000313" key="3">
    <source>
        <dbReference type="Proteomes" id="UP000177081"/>
    </source>
</evidence>
<dbReference type="Gene3D" id="2.60.120.200">
    <property type="match status" value="1"/>
</dbReference>
<dbReference type="InterPro" id="IPR013320">
    <property type="entry name" value="ConA-like_dom_sf"/>
</dbReference>
<evidence type="ECO:0000313" key="2">
    <source>
        <dbReference type="EMBL" id="OHA74870.1"/>
    </source>
</evidence>
<name>A0A1G2RPS8_9BACT</name>
<evidence type="ECO:0000256" key="1">
    <source>
        <dbReference type="SAM" id="Phobius"/>
    </source>
</evidence>
<accession>A0A1G2RPS8</accession>
<dbReference type="Proteomes" id="UP000177081">
    <property type="component" value="Unassembled WGS sequence"/>
</dbReference>
<dbReference type="Pfam" id="PF14099">
    <property type="entry name" value="Polysacc_lyase"/>
    <property type="match status" value="1"/>
</dbReference>